<dbReference type="EMBL" id="AVBG01000002">
    <property type="protein sequence ID" value="KGP92730.1"/>
    <property type="molecule type" value="Genomic_DNA"/>
</dbReference>
<dbReference type="AlphaFoldDB" id="A0A0A2VGH4"/>
<dbReference type="RefSeq" id="WP_036779914.1">
    <property type="nucleotide sequence ID" value="NZ_AVBG01000002.1"/>
</dbReference>
<name>A0A0A2VGH4_9BACI</name>
<accession>A0A0A2VGH4</accession>
<keyword evidence="2" id="KW-1185">Reference proteome</keyword>
<proteinExistence type="predicted"/>
<evidence type="ECO:0000313" key="1">
    <source>
        <dbReference type="EMBL" id="KGP92730.1"/>
    </source>
</evidence>
<organism evidence="1 2">
    <name type="scientific">Pontibacillus chungwhensis BH030062</name>
    <dbReference type="NCBI Taxonomy" id="1385513"/>
    <lineage>
        <taxon>Bacteria</taxon>
        <taxon>Bacillati</taxon>
        <taxon>Bacillota</taxon>
        <taxon>Bacilli</taxon>
        <taxon>Bacillales</taxon>
        <taxon>Bacillaceae</taxon>
        <taxon>Pontibacillus</taxon>
    </lineage>
</organism>
<protein>
    <recommendedName>
        <fullName evidence="3">DUF559 domain-containing protein</fullName>
    </recommendedName>
</protein>
<reference evidence="1 2" key="1">
    <citation type="submission" date="2013-08" db="EMBL/GenBank/DDBJ databases">
        <title>Genome of Pontibacillus chungwhensis.</title>
        <authorList>
            <person name="Wang Q."/>
            <person name="Wang G."/>
        </authorList>
    </citation>
    <scope>NUCLEOTIDE SEQUENCE [LARGE SCALE GENOMIC DNA]</scope>
    <source>
        <strain evidence="1 2">BH030062</strain>
    </source>
</reference>
<gene>
    <name evidence="1" type="ORF">N780_13470</name>
</gene>
<evidence type="ECO:0008006" key="3">
    <source>
        <dbReference type="Google" id="ProtNLM"/>
    </source>
</evidence>
<sequence length="225" mass="26667">MVKNKKKLNGEMVKYYRECSSDAYWIYVAHFDTHCKDPDIPMLEKKHQQLKRKHCSEFNMTKEDYVKMMLCTRELVKVLGLKEFLSSWDKFKSPTEVVVYYAATFIWNPLLISVNLKEVNGFYEVDLTLKDFEGNIVLLIDVQGKVHNEPSNQINDRQKKQHYYDLGICFLQVRGVDVKNYFTEHIELFSKKIEEVYSVGNVKYLKSYMNTSFHQNNDTPEEKSQ</sequence>
<evidence type="ECO:0000313" key="2">
    <source>
        <dbReference type="Proteomes" id="UP000030153"/>
    </source>
</evidence>
<comment type="caution">
    <text evidence="1">The sequence shown here is derived from an EMBL/GenBank/DDBJ whole genome shotgun (WGS) entry which is preliminary data.</text>
</comment>
<dbReference type="Proteomes" id="UP000030153">
    <property type="component" value="Unassembled WGS sequence"/>
</dbReference>